<dbReference type="SUPFAM" id="SSF56574">
    <property type="entry name" value="Serpins"/>
    <property type="match status" value="1"/>
</dbReference>
<organism evidence="3 4">
    <name type="scientific">Cirrhinus molitorella</name>
    <name type="common">mud carp</name>
    <dbReference type="NCBI Taxonomy" id="172907"/>
    <lineage>
        <taxon>Eukaryota</taxon>
        <taxon>Metazoa</taxon>
        <taxon>Chordata</taxon>
        <taxon>Craniata</taxon>
        <taxon>Vertebrata</taxon>
        <taxon>Euteleostomi</taxon>
        <taxon>Actinopterygii</taxon>
        <taxon>Neopterygii</taxon>
        <taxon>Teleostei</taxon>
        <taxon>Ostariophysi</taxon>
        <taxon>Cypriniformes</taxon>
        <taxon>Cyprinidae</taxon>
        <taxon>Labeoninae</taxon>
        <taxon>Labeonini</taxon>
        <taxon>Cirrhinus</taxon>
    </lineage>
</organism>
<dbReference type="Proteomes" id="UP001558613">
    <property type="component" value="Unassembled WGS sequence"/>
</dbReference>
<dbReference type="InterPro" id="IPR023795">
    <property type="entry name" value="Serpin_CS"/>
</dbReference>
<evidence type="ECO:0000256" key="1">
    <source>
        <dbReference type="RuleBase" id="RU000411"/>
    </source>
</evidence>
<dbReference type="PANTHER" id="PTHR11461:SF129">
    <property type="entry name" value="SERPIN E3"/>
    <property type="match status" value="1"/>
</dbReference>
<dbReference type="InterPro" id="IPR000215">
    <property type="entry name" value="Serpin_fam"/>
</dbReference>
<proteinExistence type="inferred from homology"/>
<dbReference type="PANTHER" id="PTHR11461">
    <property type="entry name" value="SERINE PROTEASE INHIBITOR, SERPIN"/>
    <property type="match status" value="1"/>
</dbReference>
<dbReference type="PROSITE" id="PS00284">
    <property type="entry name" value="SERPIN"/>
    <property type="match status" value="1"/>
</dbReference>
<sequence length="570" mass="63133">MLMQHVALCYSWDGICSLLSKEQAACVMTSSLLCVCARVAELLECGFAGRAHASLCLAPYSAGRKAGILTEWYGHRRRRPQTRSSPFKQGLMIDNSFNQLSWRGGSGRTHVLLHLKQSDSDSGAEHQEQLTLTEPSGKTLQKKESHTDFGLLIMHQLSVTSLFLCLWLLEHCHGNSSLGNNLNDLHTQFGVSLYQTLTETENNSNLIVSPASVSLCLGLLQLGARGNTLAQLEGTLGYDVNDVRVQDILSRPQGDLGNSSVGVRLQLANALFVQSGVKLLPEFTQHALGWGNSSLLSVNFSNPNHTHSQLQHWARSQSKADDHLQTREEQLQSSEAQEEASRQDSLLHMALLSTVVFQGAWQKQFLFTDTQNLPFSLSDGSTVKVPMMYQSTEVNIGHFRLPSEQEYTVLELPYLDRSLRLLVALPSDRKTPLSQLEKQLTARAVGLWDTGLRRSKMDIFLPRFKMQSRFNLKPVLQSLGISDVFSPSAADFRGISDGEGLFVSEAFHEARIEVTEEGTKAASATAMVLLKRSRSAVFKADRPFLFILRQISTGSLLFIGRVLNPAEMSS</sequence>
<evidence type="ECO:0000313" key="3">
    <source>
        <dbReference type="EMBL" id="KAL1267906.1"/>
    </source>
</evidence>
<dbReference type="InterPro" id="IPR031172">
    <property type="entry name" value="Serpin_E3"/>
</dbReference>
<dbReference type="Gene3D" id="3.30.497.10">
    <property type="entry name" value="Antithrombin, subunit I, domain 2"/>
    <property type="match status" value="1"/>
</dbReference>
<gene>
    <name evidence="3" type="ORF">QQF64_033269</name>
</gene>
<feature type="domain" description="Serpin" evidence="2">
    <location>
        <begin position="191"/>
        <end position="565"/>
    </location>
</feature>
<dbReference type="Pfam" id="PF00079">
    <property type="entry name" value="Serpin"/>
    <property type="match status" value="1"/>
</dbReference>
<dbReference type="InterPro" id="IPR042178">
    <property type="entry name" value="Serpin_sf_1"/>
</dbReference>
<dbReference type="InterPro" id="IPR023796">
    <property type="entry name" value="Serpin_dom"/>
</dbReference>
<dbReference type="EMBL" id="JAYMGO010000009">
    <property type="protein sequence ID" value="KAL1267906.1"/>
    <property type="molecule type" value="Genomic_DNA"/>
</dbReference>
<evidence type="ECO:0000259" key="2">
    <source>
        <dbReference type="SMART" id="SM00093"/>
    </source>
</evidence>
<comment type="similarity">
    <text evidence="1">Belongs to the serpin family.</text>
</comment>
<reference evidence="3 4" key="1">
    <citation type="submission" date="2023-09" db="EMBL/GenBank/DDBJ databases">
        <authorList>
            <person name="Wang M."/>
        </authorList>
    </citation>
    <scope>NUCLEOTIDE SEQUENCE [LARGE SCALE GENOMIC DNA]</scope>
    <source>
        <strain evidence="3">GT-2023</strain>
        <tissue evidence="3">Liver</tissue>
    </source>
</reference>
<protein>
    <recommendedName>
        <fullName evidence="2">Serpin domain-containing protein</fullName>
    </recommendedName>
</protein>
<keyword evidence="4" id="KW-1185">Reference proteome</keyword>
<dbReference type="CDD" id="cd19574">
    <property type="entry name" value="serpinE3"/>
    <property type="match status" value="1"/>
</dbReference>
<evidence type="ECO:0000313" key="4">
    <source>
        <dbReference type="Proteomes" id="UP001558613"/>
    </source>
</evidence>
<dbReference type="SMART" id="SM00093">
    <property type="entry name" value="SERPIN"/>
    <property type="match status" value="1"/>
</dbReference>
<accession>A0ABR3MTH9</accession>
<dbReference type="InterPro" id="IPR042185">
    <property type="entry name" value="Serpin_sf_2"/>
</dbReference>
<dbReference type="Gene3D" id="2.30.39.10">
    <property type="entry name" value="Alpha-1-antitrypsin, domain 1"/>
    <property type="match status" value="1"/>
</dbReference>
<name>A0ABR3MTH9_9TELE</name>
<dbReference type="InterPro" id="IPR036186">
    <property type="entry name" value="Serpin_sf"/>
</dbReference>
<comment type="caution">
    <text evidence="3">The sequence shown here is derived from an EMBL/GenBank/DDBJ whole genome shotgun (WGS) entry which is preliminary data.</text>
</comment>